<comment type="subcellular location">
    <subcellularLocation>
        <location evidence="2">Cytoplasm</location>
        <location evidence="2">Cytoskeleton</location>
        <location evidence="2">Cilium basal body</location>
    </subcellularLocation>
    <subcellularLocation>
        <location evidence="1">Cytoplasm</location>
        <location evidence="1">Cytoskeleton</location>
        <location evidence="1">Microtubule organizing center</location>
        <location evidence="1">Centrosome</location>
        <location evidence="1">Centriole</location>
    </subcellularLocation>
    <subcellularLocation>
        <location evidence="3">Cytoplasm</location>
        <location evidence="3">Cytoskeleton</location>
        <location evidence="3">Spindle</location>
    </subcellularLocation>
</comment>
<comment type="similarity">
    <text evidence="4">Belongs to the CEP19 family.</text>
</comment>
<evidence type="ECO:0000256" key="8">
    <source>
        <dbReference type="ARBA" id="ARBA00023069"/>
    </source>
</evidence>
<name>A0A0L0DKG2_THETB</name>
<evidence type="ECO:0000256" key="11">
    <source>
        <dbReference type="SAM" id="MobiDB-lite"/>
    </source>
</evidence>
<keyword evidence="8" id="KW-0969">Cilium</keyword>
<dbReference type="PANTHER" id="PTHR31539:SF1">
    <property type="entry name" value="CENTROSOMAL PROTEIN OF 19 KDA"/>
    <property type="match status" value="1"/>
</dbReference>
<protein>
    <recommendedName>
        <fullName evidence="5">Centrosomal protein of 19 kDa</fullName>
    </recommendedName>
</protein>
<keyword evidence="6" id="KW-0963">Cytoplasm</keyword>
<evidence type="ECO:0000256" key="7">
    <source>
        <dbReference type="ARBA" id="ARBA00022794"/>
    </source>
</evidence>
<evidence type="ECO:0000256" key="5">
    <source>
        <dbReference type="ARBA" id="ARBA00022015"/>
    </source>
</evidence>
<evidence type="ECO:0000313" key="12">
    <source>
        <dbReference type="EMBL" id="KNC51853.1"/>
    </source>
</evidence>
<feature type="compositionally biased region" description="Polar residues" evidence="11">
    <location>
        <begin position="168"/>
        <end position="177"/>
    </location>
</feature>
<organism evidence="12 13">
    <name type="scientific">Thecamonas trahens ATCC 50062</name>
    <dbReference type="NCBI Taxonomy" id="461836"/>
    <lineage>
        <taxon>Eukaryota</taxon>
        <taxon>Apusozoa</taxon>
        <taxon>Apusomonadida</taxon>
        <taxon>Apusomonadidae</taxon>
        <taxon>Thecamonas</taxon>
    </lineage>
</organism>
<reference evidence="12 13" key="1">
    <citation type="submission" date="2010-05" db="EMBL/GenBank/DDBJ databases">
        <title>The Genome Sequence of Thecamonas trahens ATCC 50062.</title>
        <authorList>
            <consortium name="The Broad Institute Genome Sequencing Platform"/>
            <person name="Russ C."/>
            <person name="Cuomo C."/>
            <person name="Shea T."/>
            <person name="Young S.K."/>
            <person name="Zeng Q."/>
            <person name="Koehrsen M."/>
            <person name="Haas B."/>
            <person name="Borodovsky M."/>
            <person name="Guigo R."/>
            <person name="Alvarado L."/>
            <person name="Berlin A."/>
            <person name="Bochicchio J."/>
            <person name="Borenstein D."/>
            <person name="Chapman S."/>
            <person name="Chen Z."/>
            <person name="Freedman E."/>
            <person name="Gellesch M."/>
            <person name="Goldberg J."/>
            <person name="Griggs A."/>
            <person name="Gujja S."/>
            <person name="Heilman E."/>
            <person name="Heiman D."/>
            <person name="Hepburn T."/>
            <person name="Howarth C."/>
            <person name="Jen D."/>
            <person name="Larson L."/>
            <person name="Mehta T."/>
            <person name="Park D."/>
            <person name="Pearson M."/>
            <person name="Roberts A."/>
            <person name="Saif S."/>
            <person name="Shenoy N."/>
            <person name="Sisk P."/>
            <person name="Stolte C."/>
            <person name="Sykes S."/>
            <person name="Thomson T."/>
            <person name="Walk T."/>
            <person name="White J."/>
            <person name="Yandava C."/>
            <person name="Burger G."/>
            <person name="Gray M.W."/>
            <person name="Holland P.W.H."/>
            <person name="King N."/>
            <person name="Lang F.B.F."/>
            <person name="Roger A.J."/>
            <person name="Ruiz-Trillo I."/>
            <person name="Lander E."/>
            <person name="Nusbaum C."/>
        </authorList>
    </citation>
    <scope>NUCLEOTIDE SEQUENCE [LARGE SCALE GENOMIC DNA]</scope>
    <source>
        <strain evidence="12 13">ATCC 50062</strain>
    </source>
</reference>
<accession>A0A0L0DKG2</accession>
<evidence type="ECO:0000256" key="4">
    <source>
        <dbReference type="ARBA" id="ARBA00009371"/>
    </source>
</evidence>
<dbReference type="GO" id="GO:0034454">
    <property type="term" value="P:microtubule anchoring at centrosome"/>
    <property type="evidence" value="ECO:0007669"/>
    <property type="project" value="TreeGrafter"/>
</dbReference>
<dbReference type="EMBL" id="GL349470">
    <property type="protein sequence ID" value="KNC51853.1"/>
    <property type="molecule type" value="Genomic_DNA"/>
</dbReference>
<dbReference type="InterPro" id="IPR029412">
    <property type="entry name" value="CEP19"/>
</dbReference>
<evidence type="ECO:0000256" key="6">
    <source>
        <dbReference type="ARBA" id="ARBA00022490"/>
    </source>
</evidence>
<gene>
    <name evidence="12" type="ORF">AMSG_07945</name>
</gene>
<evidence type="ECO:0000256" key="3">
    <source>
        <dbReference type="ARBA" id="ARBA00004186"/>
    </source>
</evidence>
<dbReference type="GO" id="GO:0097712">
    <property type="term" value="P:vesicle targeting, trans-Golgi to periciliary membrane compartment"/>
    <property type="evidence" value="ECO:0007669"/>
    <property type="project" value="TreeGrafter"/>
</dbReference>
<dbReference type="PANTHER" id="PTHR31539">
    <property type="entry name" value="CENTROSOMAL PROTEIN OF 19K CEP19"/>
    <property type="match status" value="1"/>
</dbReference>
<feature type="compositionally biased region" description="Acidic residues" evidence="11">
    <location>
        <begin position="287"/>
        <end position="303"/>
    </location>
</feature>
<dbReference type="OrthoDB" id="2163581at2759"/>
<feature type="region of interest" description="Disordered" evidence="11">
    <location>
        <begin position="220"/>
        <end position="303"/>
    </location>
</feature>
<feature type="compositionally biased region" description="Low complexity" evidence="11">
    <location>
        <begin position="266"/>
        <end position="286"/>
    </location>
</feature>
<keyword evidence="13" id="KW-1185">Reference proteome</keyword>
<dbReference type="GeneID" id="25566750"/>
<dbReference type="Pfam" id="PF14933">
    <property type="entry name" value="CEP19"/>
    <property type="match status" value="2"/>
</dbReference>
<dbReference type="GO" id="GO:0005814">
    <property type="term" value="C:centriole"/>
    <property type="evidence" value="ECO:0007669"/>
    <property type="project" value="UniProtKB-SubCell"/>
</dbReference>
<evidence type="ECO:0000256" key="9">
    <source>
        <dbReference type="ARBA" id="ARBA00023212"/>
    </source>
</evidence>
<dbReference type="RefSeq" id="XP_013755714.1">
    <property type="nucleotide sequence ID" value="XM_013900260.1"/>
</dbReference>
<dbReference type="Proteomes" id="UP000054408">
    <property type="component" value="Unassembled WGS sequence"/>
</dbReference>
<keyword evidence="9" id="KW-0206">Cytoskeleton</keyword>
<evidence type="ECO:0000313" key="13">
    <source>
        <dbReference type="Proteomes" id="UP000054408"/>
    </source>
</evidence>
<feature type="region of interest" description="Disordered" evidence="11">
    <location>
        <begin position="157"/>
        <end position="178"/>
    </location>
</feature>
<keyword evidence="7" id="KW-0970">Cilium biogenesis/degradation</keyword>
<keyword evidence="10" id="KW-0966">Cell projection</keyword>
<evidence type="ECO:0000256" key="10">
    <source>
        <dbReference type="ARBA" id="ARBA00023273"/>
    </source>
</evidence>
<evidence type="ECO:0000256" key="1">
    <source>
        <dbReference type="ARBA" id="ARBA00004114"/>
    </source>
</evidence>
<proteinExistence type="inferred from homology"/>
<evidence type="ECO:0000256" key="2">
    <source>
        <dbReference type="ARBA" id="ARBA00004120"/>
    </source>
</evidence>
<dbReference type="AlphaFoldDB" id="A0A0L0DKG2"/>
<feature type="compositionally biased region" description="Acidic residues" evidence="11">
    <location>
        <begin position="220"/>
        <end position="244"/>
    </location>
</feature>
<sequence>MLRPLRFAVKYQPPVIVMEYERPDEDGADPYTLTRRLFDAHPRHLSPQWVKFEQVENLVSRILAAPRHEPAAEAGPEVEAGAKAELEPQPQPSAGQAGVNYNVLDDDALQEVKAGMEAEFEAKRLKPGDPGFEYDVRAEFDEADEPCEWDDLLGEDEPEAETEAELQPQPSASQAGVNYNVLDDDALQEVKAGMEAEFEAKRLKPGDPGFEYDVRAEFDEADEPCEWDDLLGEDEPEAEVDAEQEATTSSRAAQPIKYEAEEFEADSSSSSSSDSDADSSSASEIESIPEELYSYDDDGGVLF</sequence>
<dbReference type="GO" id="GO:0036064">
    <property type="term" value="C:ciliary basal body"/>
    <property type="evidence" value="ECO:0007669"/>
    <property type="project" value="TreeGrafter"/>
</dbReference>
<dbReference type="GO" id="GO:0000922">
    <property type="term" value="C:spindle pole"/>
    <property type="evidence" value="ECO:0007669"/>
    <property type="project" value="TreeGrafter"/>
</dbReference>